<keyword evidence="8" id="KW-1185">Reference proteome</keyword>
<evidence type="ECO:0000256" key="3">
    <source>
        <dbReference type="ARBA" id="ARBA00022692"/>
    </source>
</evidence>
<proteinExistence type="inferred from homology"/>
<keyword evidence="5 6" id="KW-0472">Membrane</keyword>
<dbReference type="OrthoDB" id="9774361at2"/>
<accession>A0A370GLT6</accession>
<evidence type="ECO:0000256" key="4">
    <source>
        <dbReference type="ARBA" id="ARBA00022989"/>
    </source>
</evidence>
<dbReference type="RefSeq" id="WP_114745122.1">
    <property type="nucleotide sequence ID" value="NZ_QQAY01000003.1"/>
</dbReference>
<feature type="transmembrane region" description="Helical" evidence="6">
    <location>
        <begin position="12"/>
        <end position="30"/>
    </location>
</feature>
<sequence>MNPEFIYRTIRFFFVIAVIILLLTVFYYVSTVTYPFLIAIVIALLINPVVNLLERQAKMPRAAAVLVALTLIVAIFAGIITLLIAEIVSGANYLARTVPDHVDTLVQYIEDLITSQIIPLYNQGASFFKNLDVGQQETITQNIQTAGQKIATSAGAFLQSFFQKLPNLISWIPGAATVIVFSALATFFISKDWDRLSMLFTKLLPHKARTSGQKVLVDLKKALFGFIRAQLTLISITSVIVLIGLLVLRVDYAITIALVSGLVDLLPYLGTGTVFIPWILYEAISGDPGLAIGLGILYVIVIVQRQVMEPKILSSSIGLDPLATLIALFVGFKLVGFLGLILGPVTLVIISTLHRANVFHDLWNFIKGNPEDRVK</sequence>
<evidence type="ECO:0000256" key="1">
    <source>
        <dbReference type="ARBA" id="ARBA00004141"/>
    </source>
</evidence>
<gene>
    <name evidence="7" type="ORF">DFR59_103320</name>
</gene>
<evidence type="ECO:0000313" key="8">
    <source>
        <dbReference type="Proteomes" id="UP000255326"/>
    </source>
</evidence>
<feature type="transmembrane region" description="Helical" evidence="6">
    <location>
        <begin position="229"/>
        <end position="248"/>
    </location>
</feature>
<dbReference type="EMBL" id="QQAY01000003">
    <property type="protein sequence ID" value="RDI44249.1"/>
    <property type="molecule type" value="Genomic_DNA"/>
</dbReference>
<evidence type="ECO:0000313" key="7">
    <source>
        <dbReference type="EMBL" id="RDI44249.1"/>
    </source>
</evidence>
<evidence type="ECO:0000256" key="6">
    <source>
        <dbReference type="SAM" id="Phobius"/>
    </source>
</evidence>
<feature type="transmembrane region" description="Helical" evidence="6">
    <location>
        <begin position="36"/>
        <end position="53"/>
    </location>
</feature>
<dbReference type="InterPro" id="IPR014227">
    <property type="entry name" value="YtvI-like"/>
</dbReference>
<organism evidence="7 8">
    <name type="scientific">Falsibacillus pallidus</name>
    <dbReference type="NCBI Taxonomy" id="493781"/>
    <lineage>
        <taxon>Bacteria</taxon>
        <taxon>Bacillati</taxon>
        <taxon>Bacillota</taxon>
        <taxon>Bacilli</taxon>
        <taxon>Bacillales</taxon>
        <taxon>Bacillaceae</taxon>
        <taxon>Falsibacillus</taxon>
    </lineage>
</organism>
<dbReference type="PANTHER" id="PTHR21716">
    <property type="entry name" value="TRANSMEMBRANE PROTEIN"/>
    <property type="match status" value="1"/>
</dbReference>
<dbReference type="Pfam" id="PF01594">
    <property type="entry name" value="AI-2E_transport"/>
    <property type="match status" value="1"/>
</dbReference>
<dbReference type="InterPro" id="IPR002549">
    <property type="entry name" value="AI-2E-like"/>
</dbReference>
<keyword evidence="3 6" id="KW-0812">Transmembrane</keyword>
<dbReference type="PANTHER" id="PTHR21716:SF68">
    <property type="entry name" value="TRANSPORT PROTEIN YTVI-RELATED"/>
    <property type="match status" value="1"/>
</dbReference>
<protein>
    <submittedName>
        <fullName evidence="7">Sporulation integral membrane protein YtvI</fullName>
    </submittedName>
</protein>
<dbReference type="NCBIfam" id="TIGR02872">
    <property type="entry name" value="spore_ytvI"/>
    <property type="match status" value="1"/>
</dbReference>
<feature type="transmembrane region" description="Helical" evidence="6">
    <location>
        <begin position="254"/>
        <end position="281"/>
    </location>
</feature>
<feature type="transmembrane region" description="Helical" evidence="6">
    <location>
        <begin position="325"/>
        <end position="350"/>
    </location>
</feature>
<keyword evidence="4 6" id="KW-1133">Transmembrane helix</keyword>
<comment type="caution">
    <text evidence="7">The sequence shown here is derived from an EMBL/GenBank/DDBJ whole genome shotgun (WGS) entry which is preliminary data.</text>
</comment>
<comment type="subcellular location">
    <subcellularLocation>
        <location evidence="1">Membrane</location>
        <topology evidence="1">Multi-pass membrane protein</topology>
    </subcellularLocation>
</comment>
<dbReference type="GO" id="GO:0016020">
    <property type="term" value="C:membrane"/>
    <property type="evidence" value="ECO:0007669"/>
    <property type="project" value="UniProtKB-SubCell"/>
</dbReference>
<feature type="transmembrane region" description="Helical" evidence="6">
    <location>
        <begin position="288"/>
        <end position="305"/>
    </location>
</feature>
<dbReference type="GO" id="GO:0055085">
    <property type="term" value="P:transmembrane transport"/>
    <property type="evidence" value="ECO:0007669"/>
    <property type="project" value="TreeGrafter"/>
</dbReference>
<feature type="transmembrane region" description="Helical" evidence="6">
    <location>
        <begin position="65"/>
        <end position="85"/>
    </location>
</feature>
<dbReference type="Proteomes" id="UP000255326">
    <property type="component" value="Unassembled WGS sequence"/>
</dbReference>
<dbReference type="AlphaFoldDB" id="A0A370GLT6"/>
<reference evidence="7 8" key="1">
    <citation type="submission" date="2018-07" db="EMBL/GenBank/DDBJ databases">
        <title>Genomic Encyclopedia of Type Strains, Phase IV (KMG-IV): sequencing the most valuable type-strain genomes for metagenomic binning, comparative biology and taxonomic classification.</title>
        <authorList>
            <person name="Goeker M."/>
        </authorList>
    </citation>
    <scope>NUCLEOTIDE SEQUENCE [LARGE SCALE GENOMIC DNA]</scope>
    <source>
        <strain evidence="7 8">DSM 25281</strain>
    </source>
</reference>
<feature type="transmembrane region" description="Helical" evidence="6">
    <location>
        <begin position="168"/>
        <end position="189"/>
    </location>
</feature>
<evidence type="ECO:0000256" key="5">
    <source>
        <dbReference type="ARBA" id="ARBA00023136"/>
    </source>
</evidence>
<evidence type="ECO:0000256" key="2">
    <source>
        <dbReference type="ARBA" id="ARBA00009773"/>
    </source>
</evidence>
<name>A0A370GLT6_9BACI</name>
<comment type="similarity">
    <text evidence="2">Belongs to the autoinducer-2 exporter (AI-2E) (TC 2.A.86) family.</text>
</comment>